<dbReference type="InterPro" id="IPR029026">
    <property type="entry name" value="tRNA_m1G_MTases_N"/>
</dbReference>
<evidence type="ECO:0000256" key="10">
    <source>
        <dbReference type="ARBA" id="ARBA00022691"/>
    </source>
</evidence>
<proteinExistence type="inferred from homology"/>
<dbReference type="GO" id="GO:0106059">
    <property type="term" value="F:tRNA (cytidine(56)-2'-O)-methyltransferase activity"/>
    <property type="evidence" value="ECO:0007669"/>
    <property type="project" value="UniProtKB-EC"/>
</dbReference>
<evidence type="ECO:0000256" key="8">
    <source>
        <dbReference type="ARBA" id="ARBA00022603"/>
    </source>
</evidence>
<organism evidence="14">
    <name type="scientific">uncultured crenarchaeote</name>
    <dbReference type="NCBI Taxonomy" id="29281"/>
    <lineage>
        <taxon>Archaea</taxon>
        <taxon>Thermoproteota</taxon>
        <taxon>environmental samples</taxon>
    </lineage>
</organism>
<evidence type="ECO:0000256" key="3">
    <source>
        <dbReference type="ARBA" id="ARBA00010324"/>
    </source>
</evidence>
<dbReference type="PIRSF" id="PIRSF016123">
    <property type="entry name" value="UCP016123"/>
    <property type="match status" value="1"/>
</dbReference>
<keyword evidence="7" id="KW-0963">Cytoplasm</keyword>
<evidence type="ECO:0000256" key="13">
    <source>
        <dbReference type="ARBA" id="ARBA00047792"/>
    </source>
</evidence>
<comment type="function">
    <text evidence="1">Specifically catalyzes the AdoMet-dependent 2'-O-ribose methylation of cytidine at position 56 in tRNAs.</text>
</comment>
<comment type="similarity">
    <text evidence="3">Belongs to the aTrm56 family.</text>
</comment>
<comment type="catalytic activity">
    <reaction evidence="13">
        <text>cytidine(56) in tRNA + S-adenosyl-L-methionine = 2'-O-methylcytidine(56) in tRNA + S-adenosyl-L-homocysteine + H(+)</text>
        <dbReference type="Rhea" id="RHEA:42968"/>
        <dbReference type="Rhea" id="RHEA-COMP:10308"/>
        <dbReference type="Rhea" id="RHEA-COMP:10309"/>
        <dbReference type="ChEBI" id="CHEBI:15378"/>
        <dbReference type="ChEBI" id="CHEBI:57856"/>
        <dbReference type="ChEBI" id="CHEBI:59789"/>
        <dbReference type="ChEBI" id="CHEBI:74495"/>
        <dbReference type="ChEBI" id="CHEBI:82748"/>
        <dbReference type="EC" id="2.1.1.206"/>
    </reaction>
</comment>
<dbReference type="GO" id="GO:0002128">
    <property type="term" value="P:tRNA nucleoside ribose methylation"/>
    <property type="evidence" value="ECO:0007669"/>
    <property type="project" value="InterPro"/>
</dbReference>
<evidence type="ECO:0000256" key="9">
    <source>
        <dbReference type="ARBA" id="ARBA00022679"/>
    </source>
</evidence>
<evidence type="ECO:0000256" key="4">
    <source>
        <dbReference type="ARBA" id="ARBA00011738"/>
    </source>
</evidence>
<dbReference type="SUPFAM" id="SSF75217">
    <property type="entry name" value="alpha/beta knot"/>
    <property type="match status" value="1"/>
</dbReference>
<protein>
    <recommendedName>
        <fullName evidence="6">tRNA (cytidine(56)-2'-O)-methyltransferase</fullName>
        <ecNumber evidence="5">2.1.1.206</ecNumber>
    </recommendedName>
    <alternativeName>
        <fullName evidence="12">tRNA ribose 2'-O-methyltransferase aTrm56</fullName>
    </alternativeName>
</protein>
<evidence type="ECO:0000256" key="2">
    <source>
        <dbReference type="ARBA" id="ARBA00004496"/>
    </source>
</evidence>
<dbReference type="InterPro" id="IPR002845">
    <property type="entry name" value="tRNA_mtfrase_aTrm56"/>
</dbReference>
<evidence type="ECO:0000256" key="7">
    <source>
        <dbReference type="ARBA" id="ARBA00022490"/>
    </source>
</evidence>
<evidence type="ECO:0000256" key="12">
    <source>
        <dbReference type="ARBA" id="ARBA00029826"/>
    </source>
</evidence>
<dbReference type="EC" id="2.1.1.206" evidence="5"/>
<keyword evidence="8 14" id="KW-0489">Methyltransferase</keyword>
<dbReference type="Pfam" id="PF01994">
    <property type="entry name" value="Trm56"/>
    <property type="match status" value="1"/>
</dbReference>
<keyword evidence="9" id="KW-0808">Transferase</keyword>
<dbReference type="PANTHER" id="PTHR42197">
    <property type="entry name" value="TRNA (CYTIDINE(56)-2'-O)-METHYLTRANSFERASE"/>
    <property type="match status" value="1"/>
</dbReference>
<dbReference type="Gene3D" id="3.40.1280.10">
    <property type="match status" value="1"/>
</dbReference>
<keyword evidence="10" id="KW-0949">S-adenosyl-L-methionine</keyword>
<evidence type="ECO:0000256" key="11">
    <source>
        <dbReference type="ARBA" id="ARBA00022694"/>
    </source>
</evidence>
<dbReference type="GO" id="GO:0005737">
    <property type="term" value="C:cytoplasm"/>
    <property type="evidence" value="ECO:0007669"/>
    <property type="project" value="UniProtKB-SubCell"/>
</dbReference>
<reference evidence="14" key="1">
    <citation type="submission" date="2005-11" db="EMBL/GenBank/DDBJ databases">
        <title>Single cell genomics - a new approach in prokaryotic microbiology.</title>
        <authorList>
            <person name="Kvist T."/>
            <person name="Ahring B."/>
            <person name="Lasken R."/>
            <person name="Westermann P."/>
        </authorList>
    </citation>
    <scope>NUCLEOTIDE SEQUENCE</scope>
</reference>
<dbReference type="InterPro" id="IPR029028">
    <property type="entry name" value="Alpha/beta_knot_MTases"/>
</dbReference>
<dbReference type="AlphaFoldDB" id="Q2V9D2"/>
<evidence type="ECO:0000313" key="14">
    <source>
        <dbReference type="EMBL" id="ABB88995.1"/>
    </source>
</evidence>
<name>Q2V9D2_9CREN</name>
<keyword evidence="11" id="KW-0819">tRNA processing</keyword>
<dbReference type="PANTHER" id="PTHR42197:SF1">
    <property type="entry name" value="TRNA (CYTIDINE(56)-2'-O)-METHYLTRANSFERASE"/>
    <property type="match status" value="1"/>
</dbReference>
<sequence>MSRAFGCKKIYMAYSDNRIVDTIQDMNERWGGQQEFEVELVNDWRSLIKSWKRNAGNVVHLTMYGINLNKTLPQIKVKSNILVVVGASKVPREVYSMTDYNVAIGHQPHSEVAALAVFLDRLFEGRELERCFKNAKMSIIPSQAGKRVRLEAR</sequence>
<dbReference type="EMBL" id="DQ284448">
    <property type="protein sequence ID" value="ABB88995.1"/>
    <property type="molecule type" value="Genomic_DNA"/>
</dbReference>
<comment type="subunit">
    <text evidence="4">Homodimer.</text>
</comment>
<evidence type="ECO:0000256" key="5">
    <source>
        <dbReference type="ARBA" id="ARBA00012624"/>
    </source>
</evidence>
<evidence type="ECO:0000256" key="6">
    <source>
        <dbReference type="ARBA" id="ARBA00013709"/>
    </source>
</evidence>
<comment type="subcellular location">
    <subcellularLocation>
        <location evidence="2">Cytoplasm</location>
    </subcellularLocation>
</comment>
<accession>Q2V9D2</accession>
<evidence type="ECO:0000256" key="1">
    <source>
        <dbReference type="ARBA" id="ARBA00003959"/>
    </source>
</evidence>